<dbReference type="Proteomes" id="UP001610446">
    <property type="component" value="Unassembled WGS sequence"/>
</dbReference>
<organism evidence="1 2">
    <name type="scientific">Aspergillus pseudoustus</name>
    <dbReference type="NCBI Taxonomy" id="1810923"/>
    <lineage>
        <taxon>Eukaryota</taxon>
        <taxon>Fungi</taxon>
        <taxon>Dikarya</taxon>
        <taxon>Ascomycota</taxon>
        <taxon>Pezizomycotina</taxon>
        <taxon>Eurotiomycetes</taxon>
        <taxon>Eurotiomycetidae</taxon>
        <taxon>Eurotiales</taxon>
        <taxon>Aspergillaceae</taxon>
        <taxon>Aspergillus</taxon>
        <taxon>Aspergillus subgen. Nidulantes</taxon>
    </lineage>
</organism>
<reference evidence="1 2" key="1">
    <citation type="submission" date="2024-07" db="EMBL/GenBank/DDBJ databases">
        <title>Section-level genome sequencing and comparative genomics of Aspergillus sections Usti and Cavernicolus.</title>
        <authorList>
            <consortium name="Lawrence Berkeley National Laboratory"/>
            <person name="Nybo J.L."/>
            <person name="Vesth T.C."/>
            <person name="Theobald S."/>
            <person name="Frisvad J.C."/>
            <person name="Larsen T.O."/>
            <person name="Kjaerboelling I."/>
            <person name="Rothschild-Mancinelli K."/>
            <person name="Lyhne E.K."/>
            <person name="Kogle M.E."/>
            <person name="Barry K."/>
            <person name="Clum A."/>
            <person name="Na H."/>
            <person name="Ledsgaard L."/>
            <person name="Lin J."/>
            <person name="Lipzen A."/>
            <person name="Kuo A."/>
            <person name="Riley R."/>
            <person name="Mondo S."/>
            <person name="Labutti K."/>
            <person name="Haridas S."/>
            <person name="Pangalinan J."/>
            <person name="Salamov A.A."/>
            <person name="Simmons B.A."/>
            <person name="Magnuson J.K."/>
            <person name="Chen J."/>
            <person name="Drula E."/>
            <person name="Henrissat B."/>
            <person name="Wiebenga A."/>
            <person name="Lubbers R.J."/>
            <person name="Gomes A.C."/>
            <person name="Makela M.R."/>
            <person name="Stajich J."/>
            <person name="Grigoriev I.V."/>
            <person name="Mortensen U.H."/>
            <person name="De Vries R.P."/>
            <person name="Baker S.E."/>
            <person name="Andersen M.R."/>
        </authorList>
    </citation>
    <scope>NUCLEOTIDE SEQUENCE [LARGE SCALE GENOMIC DNA]</scope>
    <source>
        <strain evidence="1 2">CBS 123904</strain>
    </source>
</reference>
<keyword evidence="2" id="KW-1185">Reference proteome</keyword>
<proteinExistence type="predicted"/>
<evidence type="ECO:0000313" key="2">
    <source>
        <dbReference type="Proteomes" id="UP001610446"/>
    </source>
</evidence>
<comment type="caution">
    <text evidence="1">The sequence shown here is derived from an EMBL/GenBank/DDBJ whole genome shotgun (WGS) entry which is preliminary data.</text>
</comment>
<sequence>MAADAILALNNSTTTKTITIVDEGLTQEGIREVLDKVVAYVQNGGVAIIAGGRLSEHMSRDYAINDYKRFFDAFGLPWEKGTSFYNRCLYKFNDECTLPGGIDMRWWPRNLHLKVVNIKNAQPHDRIFIPNEDAEVERSIFAQPRVDPNLAAVTGDFVGSGYLLYVGDTHWEWESTRIVLGLLQTYRS</sequence>
<protein>
    <submittedName>
        <fullName evidence="1">Uncharacterized protein</fullName>
    </submittedName>
</protein>
<name>A0ABR4KJV3_9EURO</name>
<evidence type="ECO:0000313" key="1">
    <source>
        <dbReference type="EMBL" id="KAL2852545.1"/>
    </source>
</evidence>
<accession>A0ABR4KJV3</accession>
<gene>
    <name evidence="1" type="ORF">BJY01DRAFT_244543</name>
</gene>
<dbReference type="EMBL" id="JBFXLU010000024">
    <property type="protein sequence ID" value="KAL2852545.1"/>
    <property type="molecule type" value="Genomic_DNA"/>
</dbReference>